<sequence length="302" mass="35353">MEEGRFFQWFVADNDLEKNLNKFFLRVLFALLNFRLFRLATKPFVKSLRPIKDILVKIENYKMYANTLDRIIVLYLWKFSILESYESRIIKKIIKKGMIVLDIGANIGYYTVQAATLVGSKGKVFAFEPELENYSLLVKNIKANSYNNIIPVQKAVSDKAGKTNLFLCEENKGDHRIFDSDVDRNSIEVETTRLDDFFPDNEHIDVIKMDIQGSEYLALLGMERIIKRNKRLIIISEFSPYLLKRCGFSAEQFLNLIINLGFKLQYINEKKRRIESATPDNLIKMCDENKLYDYVSLYLENI</sequence>
<comment type="caution">
    <text evidence="2">The sequence shown here is derived from an EMBL/GenBank/DDBJ whole genome shotgun (WGS) entry which is preliminary data.</text>
</comment>
<dbReference type="InterPro" id="IPR006342">
    <property type="entry name" value="FkbM_mtfrase"/>
</dbReference>
<dbReference type="InterPro" id="IPR052514">
    <property type="entry name" value="SAM-dependent_MTase"/>
</dbReference>
<proteinExistence type="predicted"/>
<dbReference type="AlphaFoldDB" id="A0A0F9MIZ5"/>
<name>A0A0F9MIZ5_9ZZZZ</name>
<dbReference type="SUPFAM" id="SSF53335">
    <property type="entry name" value="S-adenosyl-L-methionine-dependent methyltransferases"/>
    <property type="match status" value="1"/>
</dbReference>
<evidence type="ECO:0000313" key="2">
    <source>
        <dbReference type="EMBL" id="KKN07275.1"/>
    </source>
</evidence>
<gene>
    <name evidence="2" type="ORF">LCGC14_1068770</name>
</gene>
<dbReference type="PANTHER" id="PTHR34203">
    <property type="entry name" value="METHYLTRANSFERASE, FKBM FAMILY PROTEIN"/>
    <property type="match status" value="1"/>
</dbReference>
<evidence type="ECO:0000259" key="1">
    <source>
        <dbReference type="Pfam" id="PF05050"/>
    </source>
</evidence>
<feature type="domain" description="Methyltransferase FkbM" evidence="1">
    <location>
        <begin position="102"/>
        <end position="263"/>
    </location>
</feature>
<dbReference type="NCBIfam" id="TIGR01444">
    <property type="entry name" value="fkbM_fam"/>
    <property type="match status" value="1"/>
</dbReference>
<dbReference type="InterPro" id="IPR029063">
    <property type="entry name" value="SAM-dependent_MTases_sf"/>
</dbReference>
<dbReference type="PANTHER" id="PTHR34203:SF15">
    <property type="entry name" value="SLL1173 PROTEIN"/>
    <property type="match status" value="1"/>
</dbReference>
<reference evidence="2" key="1">
    <citation type="journal article" date="2015" name="Nature">
        <title>Complex archaea that bridge the gap between prokaryotes and eukaryotes.</title>
        <authorList>
            <person name="Spang A."/>
            <person name="Saw J.H."/>
            <person name="Jorgensen S.L."/>
            <person name="Zaremba-Niedzwiedzka K."/>
            <person name="Martijn J."/>
            <person name="Lind A.E."/>
            <person name="van Eijk R."/>
            <person name="Schleper C."/>
            <person name="Guy L."/>
            <person name="Ettema T.J."/>
        </authorList>
    </citation>
    <scope>NUCLEOTIDE SEQUENCE</scope>
</reference>
<organism evidence="2">
    <name type="scientific">marine sediment metagenome</name>
    <dbReference type="NCBI Taxonomy" id="412755"/>
    <lineage>
        <taxon>unclassified sequences</taxon>
        <taxon>metagenomes</taxon>
        <taxon>ecological metagenomes</taxon>
    </lineage>
</organism>
<dbReference type="Pfam" id="PF05050">
    <property type="entry name" value="Methyltransf_21"/>
    <property type="match status" value="1"/>
</dbReference>
<accession>A0A0F9MIZ5</accession>
<dbReference type="EMBL" id="LAZR01004588">
    <property type="protein sequence ID" value="KKN07275.1"/>
    <property type="molecule type" value="Genomic_DNA"/>
</dbReference>
<protein>
    <recommendedName>
        <fullName evidence="1">Methyltransferase FkbM domain-containing protein</fullName>
    </recommendedName>
</protein>
<dbReference type="Gene3D" id="3.40.50.150">
    <property type="entry name" value="Vaccinia Virus protein VP39"/>
    <property type="match status" value="1"/>
</dbReference>